<dbReference type="Gene3D" id="3.40.50.150">
    <property type="entry name" value="Vaccinia Virus protein VP39"/>
    <property type="match status" value="1"/>
</dbReference>
<protein>
    <submittedName>
        <fullName evidence="1">Uncharacterized protein</fullName>
    </submittedName>
</protein>
<accession>A0A6C0C7Y2</accession>
<organism evidence="1">
    <name type="scientific">viral metagenome</name>
    <dbReference type="NCBI Taxonomy" id="1070528"/>
    <lineage>
        <taxon>unclassified sequences</taxon>
        <taxon>metagenomes</taxon>
        <taxon>organismal metagenomes</taxon>
    </lineage>
</organism>
<evidence type="ECO:0000313" key="1">
    <source>
        <dbReference type="EMBL" id="QHS99864.1"/>
    </source>
</evidence>
<dbReference type="AlphaFoldDB" id="A0A6C0C7Y2"/>
<dbReference type="InterPro" id="IPR029063">
    <property type="entry name" value="SAM-dependent_MTases_sf"/>
</dbReference>
<dbReference type="SUPFAM" id="SSF53335">
    <property type="entry name" value="S-adenosyl-L-methionine-dependent methyltransferases"/>
    <property type="match status" value="1"/>
</dbReference>
<dbReference type="EMBL" id="MN739349">
    <property type="protein sequence ID" value="QHS99864.1"/>
    <property type="molecule type" value="Genomic_DNA"/>
</dbReference>
<reference evidence="1" key="1">
    <citation type="journal article" date="2020" name="Nature">
        <title>Giant virus diversity and host interactions through global metagenomics.</title>
        <authorList>
            <person name="Schulz F."/>
            <person name="Roux S."/>
            <person name="Paez-Espino D."/>
            <person name="Jungbluth S."/>
            <person name="Walsh D.A."/>
            <person name="Denef V.J."/>
            <person name="McMahon K.D."/>
            <person name="Konstantinidis K.T."/>
            <person name="Eloe-Fadrosh E.A."/>
            <person name="Kyrpides N.C."/>
            <person name="Woyke T."/>
        </authorList>
    </citation>
    <scope>NUCLEOTIDE SEQUENCE</scope>
    <source>
        <strain evidence="1">GVMAG-M-3300020187-37</strain>
    </source>
</reference>
<sequence>MAYIKLTDYEKNILKDIRKCNIKFKFIIDNNKKLGAHDRYEKYKSATNYNEFLDLGGLNKDLRYDLQKNYLIINENTMINGDEEYIGYEEDGEEDEEEDDDKINVKKELGQFYTKNYEYILQKINIPENIKDIIEPFAGACDLIKYINKQGKYNIELYDIDPKLDSIKKQDTLMNPPSYKNKYVITNPPYLARNKSDEKELFNKYDVNDLYKCFILNIINDICQGGIIIIPLNFICSVRKNDLELRKKFLDIYVIEHINIFEESVFEDTSTTVCSMKFIKKNNNENINESDINIDIYPSKKNMRIKLIKNNNYTIGGEIYNLPKLEKYKIKRLMTNNLDKKNTNIVVKCVDSNSNNMINMEIKDDENLFIDNTEKHSARGHMTLIIEPSISFEQQKKLVLDFNNYIKNKRDKYNSLFLPNFRESSDIARKRMPFDLVYRITEHLLIN</sequence>
<proteinExistence type="predicted"/>
<name>A0A6C0C7Y2_9ZZZZ</name>